<reference evidence="2" key="1">
    <citation type="journal article" date="2017" name="Appl. Environ. Microbiol.">
        <title>Genomic Analysis of Calderihabitans maritimus KKC1, a Thermophilic, Hydrogenogenic, Carboxydotrophic Bacterium Isolated from Marine Sediment.</title>
        <authorList>
            <person name="Omae K."/>
            <person name="Yoneda Y."/>
            <person name="Fukuyama Y."/>
            <person name="Yoshida T."/>
            <person name="Sako Y."/>
        </authorList>
    </citation>
    <scope>NUCLEOTIDE SEQUENCE [LARGE SCALE GENOMIC DNA]</scope>
    <source>
        <strain evidence="2">KKC1</strain>
    </source>
</reference>
<name>A0A1Z5HU21_9FIRM</name>
<sequence length="51" mass="5905">MLWLLKSELLFTAWLRQECIASKFKYLLSKQRGTGISPVLYFISGKLLTLV</sequence>
<organism evidence="1 2">
    <name type="scientific">Calderihabitans maritimus</name>
    <dbReference type="NCBI Taxonomy" id="1246530"/>
    <lineage>
        <taxon>Bacteria</taxon>
        <taxon>Bacillati</taxon>
        <taxon>Bacillota</taxon>
        <taxon>Clostridia</taxon>
        <taxon>Neomoorellales</taxon>
        <taxon>Calderihabitantaceae</taxon>
        <taxon>Calderihabitans</taxon>
    </lineage>
</organism>
<gene>
    <name evidence="1" type="ORF">KKC1_21800</name>
</gene>
<evidence type="ECO:0000313" key="1">
    <source>
        <dbReference type="EMBL" id="GAW93039.1"/>
    </source>
</evidence>
<protein>
    <submittedName>
        <fullName evidence="1">Uncharacterized protein</fullName>
    </submittedName>
</protein>
<dbReference type="AlphaFoldDB" id="A0A1Z5HU21"/>
<dbReference type="Proteomes" id="UP000197032">
    <property type="component" value="Unassembled WGS sequence"/>
</dbReference>
<keyword evidence="2" id="KW-1185">Reference proteome</keyword>
<evidence type="ECO:0000313" key="2">
    <source>
        <dbReference type="Proteomes" id="UP000197032"/>
    </source>
</evidence>
<accession>A0A1Z5HU21</accession>
<proteinExistence type="predicted"/>
<dbReference type="EMBL" id="BDGJ01000111">
    <property type="protein sequence ID" value="GAW93039.1"/>
    <property type="molecule type" value="Genomic_DNA"/>
</dbReference>
<comment type="caution">
    <text evidence="1">The sequence shown here is derived from an EMBL/GenBank/DDBJ whole genome shotgun (WGS) entry which is preliminary data.</text>
</comment>